<evidence type="ECO:0000256" key="2">
    <source>
        <dbReference type="ARBA" id="ARBA00022723"/>
    </source>
</evidence>
<evidence type="ECO:0000256" key="7">
    <source>
        <dbReference type="SAM" id="MobiDB-lite"/>
    </source>
</evidence>
<evidence type="ECO:0000256" key="4">
    <source>
        <dbReference type="ARBA" id="ARBA00022833"/>
    </source>
</evidence>
<dbReference type="GO" id="GO:0030983">
    <property type="term" value="F:mismatched DNA binding"/>
    <property type="evidence" value="ECO:0007669"/>
    <property type="project" value="TreeGrafter"/>
</dbReference>
<keyword evidence="2" id="KW-0479">Metal-binding</keyword>
<dbReference type="GO" id="GO:0005634">
    <property type="term" value="C:nucleus"/>
    <property type="evidence" value="ECO:0007669"/>
    <property type="project" value="UniProtKB-SubCell"/>
</dbReference>
<keyword evidence="3" id="KW-0863">Zinc-finger</keyword>
<dbReference type="GO" id="GO:0003725">
    <property type="term" value="F:double-stranded RNA binding"/>
    <property type="evidence" value="ECO:0007669"/>
    <property type="project" value="TreeGrafter"/>
</dbReference>
<reference evidence="10 11" key="1">
    <citation type="submission" date="2015-03" db="EMBL/GenBank/DDBJ databases">
        <authorList>
            <person name="Radwan O."/>
            <person name="Al-Naeli F.A."/>
            <person name="Rendon G.A."/>
            <person name="Fields C."/>
        </authorList>
    </citation>
    <scope>NUCLEOTIDE SEQUENCE [LARGE SCALE GENOMIC DNA]</scope>
    <source>
        <strain evidence="10">CR-DP1</strain>
    </source>
</reference>
<feature type="region of interest" description="Disordered" evidence="7">
    <location>
        <begin position="125"/>
        <end position="144"/>
    </location>
</feature>
<dbReference type="GO" id="GO:0003697">
    <property type="term" value="F:single-stranded DNA binding"/>
    <property type="evidence" value="ECO:0007669"/>
    <property type="project" value="TreeGrafter"/>
</dbReference>
<dbReference type="InterPro" id="IPR019808">
    <property type="entry name" value="Histidine_triad_CS"/>
</dbReference>
<dbReference type="GO" id="GO:0000012">
    <property type="term" value="P:single strand break repair"/>
    <property type="evidence" value="ECO:0007669"/>
    <property type="project" value="TreeGrafter"/>
</dbReference>
<name>A0A0F4ZHA2_9PEZI</name>
<evidence type="ECO:0000259" key="8">
    <source>
        <dbReference type="Pfam" id="PF01230"/>
    </source>
</evidence>
<feature type="domain" description="Aprataxin C2HE/C2H2/C2HC zinc finger" evidence="9">
    <location>
        <begin position="191"/>
        <end position="247"/>
    </location>
</feature>
<keyword evidence="5" id="KW-0238">DNA-binding</keyword>
<sequence length="251" mass="28433">MLMNPKSTPDQKHNPADNPKAHPRRHALAVYLSTPSHPAILFQSATAVAIRDLFPKSAVHTLLLPRSPAHNLLHPFAAFDDPVFLAAVKRDAVRLRTLVAAELRRVAGAESVADAPRRAALSNLCSDSEAGGRTGGGGWDPDGLPRGRDWDAEVRCGVHAVPSMNHVHVHVLSRDMHSEKMKHRKHYNSFTTPFFVDLDEFPLALDDPRRARHEDYLKRDLVCWRCARNFGNRFAELKRHLDEEYEEWRRE</sequence>
<dbReference type="GO" id="GO:1990165">
    <property type="term" value="F:single-strand break-containing DNA binding"/>
    <property type="evidence" value="ECO:0007669"/>
    <property type="project" value="TreeGrafter"/>
</dbReference>
<comment type="subcellular location">
    <subcellularLocation>
        <location evidence="1">Nucleus</location>
    </subcellularLocation>
</comment>
<dbReference type="InterPro" id="IPR032566">
    <property type="entry name" value="Znf-C2HE"/>
</dbReference>
<evidence type="ECO:0000259" key="9">
    <source>
        <dbReference type="Pfam" id="PF16278"/>
    </source>
</evidence>
<dbReference type="InterPro" id="IPR036265">
    <property type="entry name" value="HIT-like_sf"/>
</dbReference>
<dbReference type="Pfam" id="PF16278">
    <property type="entry name" value="zf-C2HE"/>
    <property type="match status" value="1"/>
</dbReference>
<organism evidence="10 11">
    <name type="scientific">Thielaviopsis punctulata</name>
    <dbReference type="NCBI Taxonomy" id="72032"/>
    <lineage>
        <taxon>Eukaryota</taxon>
        <taxon>Fungi</taxon>
        <taxon>Dikarya</taxon>
        <taxon>Ascomycota</taxon>
        <taxon>Pezizomycotina</taxon>
        <taxon>Sordariomycetes</taxon>
        <taxon>Hypocreomycetidae</taxon>
        <taxon>Microascales</taxon>
        <taxon>Ceratocystidaceae</taxon>
        <taxon>Thielaviopsis</taxon>
    </lineage>
</organism>
<dbReference type="InterPro" id="IPR011146">
    <property type="entry name" value="HIT-like"/>
</dbReference>
<evidence type="ECO:0000256" key="5">
    <source>
        <dbReference type="ARBA" id="ARBA00023125"/>
    </source>
</evidence>
<dbReference type="GO" id="GO:0033699">
    <property type="term" value="F:DNA 5'-adenosine monophosphate hydrolase activity"/>
    <property type="evidence" value="ECO:0007669"/>
    <property type="project" value="TreeGrafter"/>
</dbReference>
<feature type="domain" description="HIT" evidence="8">
    <location>
        <begin position="40"/>
        <end position="176"/>
    </location>
</feature>
<dbReference type="OrthoDB" id="3512845at2759"/>
<dbReference type="SUPFAM" id="SSF54197">
    <property type="entry name" value="HIT-like"/>
    <property type="match status" value="1"/>
</dbReference>
<evidence type="ECO:0000313" key="10">
    <source>
        <dbReference type="EMBL" id="KKA29248.1"/>
    </source>
</evidence>
<dbReference type="Gene3D" id="3.30.428.10">
    <property type="entry name" value="HIT-like"/>
    <property type="match status" value="1"/>
</dbReference>
<evidence type="ECO:0000256" key="3">
    <source>
        <dbReference type="ARBA" id="ARBA00022771"/>
    </source>
</evidence>
<dbReference type="PANTHER" id="PTHR12486">
    <property type="entry name" value="APRATAXIN-RELATED"/>
    <property type="match status" value="1"/>
</dbReference>
<keyword evidence="11" id="KW-1185">Reference proteome</keyword>
<accession>A0A0F4ZHA2</accession>
<proteinExistence type="predicted"/>
<comment type="caution">
    <text evidence="10">The sequence shown here is derived from an EMBL/GenBank/DDBJ whole genome shotgun (WGS) entry which is preliminary data.</text>
</comment>
<dbReference type="PANTHER" id="PTHR12486:SF4">
    <property type="entry name" value="APRATAXIN"/>
    <property type="match status" value="1"/>
</dbReference>
<dbReference type="GO" id="GO:0008270">
    <property type="term" value="F:zinc ion binding"/>
    <property type="evidence" value="ECO:0007669"/>
    <property type="project" value="UniProtKB-KW"/>
</dbReference>
<evidence type="ECO:0000256" key="6">
    <source>
        <dbReference type="ARBA" id="ARBA00023242"/>
    </source>
</evidence>
<dbReference type="EMBL" id="LAEV01000931">
    <property type="protein sequence ID" value="KKA29248.1"/>
    <property type="molecule type" value="Genomic_DNA"/>
</dbReference>
<dbReference type="AlphaFoldDB" id="A0A0F4ZHA2"/>
<feature type="region of interest" description="Disordered" evidence="7">
    <location>
        <begin position="1"/>
        <end position="23"/>
    </location>
</feature>
<dbReference type="PROSITE" id="PS00892">
    <property type="entry name" value="HIT_1"/>
    <property type="match status" value="1"/>
</dbReference>
<gene>
    <name evidence="10" type="ORF">TD95_002058</name>
</gene>
<evidence type="ECO:0000313" key="11">
    <source>
        <dbReference type="Proteomes" id="UP000033483"/>
    </source>
</evidence>
<keyword evidence="6" id="KW-0539">Nucleus</keyword>
<dbReference type="Pfam" id="PF01230">
    <property type="entry name" value="HIT"/>
    <property type="match status" value="1"/>
</dbReference>
<keyword evidence="4" id="KW-0862">Zinc</keyword>
<protein>
    <submittedName>
        <fullName evidence="10">Uncharacterized protein</fullName>
    </submittedName>
</protein>
<evidence type="ECO:0000256" key="1">
    <source>
        <dbReference type="ARBA" id="ARBA00004123"/>
    </source>
</evidence>
<dbReference type="Proteomes" id="UP000033483">
    <property type="component" value="Unassembled WGS sequence"/>
</dbReference>